<accession>A0A067T9X6</accession>
<dbReference type="EMBL" id="KL142378">
    <property type="protein sequence ID" value="KDR76714.1"/>
    <property type="molecule type" value="Genomic_DNA"/>
</dbReference>
<evidence type="ECO:0000313" key="1">
    <source>
        <dbReference type="EMBL" id="KDR76714.1"/>
    </source>
</evidence>
<organism evidence="1 2">
    <name type="scientific">Galerina marginata (strain CBS 339.88)</name>
    <dbReference type="NCBI Taxonomy" id="685588"/>
    <lineage>
        <taxon>Eukaryota</taxon>
        <taxon>Fungi</taxon>
        <taxon>Dikarya</taxon>
        <taxon>Basidiomycota</taxon>
        <taxon>Agaricomycotina</taxon>
        <taxon>Agaricomycetes</taxon>
        <taxon>Agaricomycetidae</taxon>
        <taxon>Agaricales</taxon>
        <taxon>Agaricineae</taxon>
        <taxon>Strophariaceae</taxon>
        <taxon>Galerina</taxon>
    </lineage>
</organism>
<reference evidence="2" key="1">
    <citation type="journal article" date="2014" name="Proc. Natl. Acad. Sci. U.S.A.">
        <title>Extensive sampling of basidiomycete genomes demonstrates inadequacy of the white-rot/brown-rot paradigm for wood decay fungi.</title>
        <authorList>
            <person name="Riley R."/>
            <person name="Salamov A.A."/>
            <person name="Brown D.W."/>
            <person name="Nagy L.G."/>
            <person name="Floudas D."/>
            <person name="Held B.W."/>
            <person name="Levasseur A."/>
            <person name="Lombard V."/>
            <person name="Morin E."/>
            <person name="Otillar R."/>
            <person name="Lindquist E.A."/>
            <person name="Sun H."/>
            <person name="LaButti K.M."/>
            <person name="Schmutz J."/>
            <person name="Jabbour D."/>
            <person name="Luo H."/>
            <person name="Baker S.E."/>
            <person name="Pisabarro A.G."/>
            <person name="Walton J.D."/>
            <person name="Blanchette R.A."/>
            <person name="Henrissat B."/>
            <person name="Martin F."/>
            <person name="Cullen D."/>
            <person name="Hibbett D.S."/>
            <person name="Grigoriev I.V."/>
        </authorList>
    </citation>
    <scope>NUCLEOTIDE SEQUENCE [LARGE SCALE GENOMIC DNA]</scope>
    <source>
        <strain evidence="2">CBS 339.88</strain>
    </source>
</reference>
<protein>
    <recommendedName>
        <fullName evidence="3">F-box domain-containing protein</fullName>
    </recommendedName>
</protein>
<name>A0A067T9X6_GALM3</name>
<dbReference type="AlphaFoldDB" id="A0A067T9X6"/>
<dbReference type="Proteomes" id="UP000027222">
    <property type="component" value="Unassembled WGS sequence"/>
</dbReference>
<dbReference type="OrthoDB" id="2835991at2759"/>
<sequence>MDLPMQIHSLVDSLSQEILDAIIDLLRYDEQALRACSMVSRALLPRCQAHLFRRIALDVEDLLEKNSSSIDSVQGNRIGVLREILHCTPHIAHCVRHLVIRISSNDRHSEWLSKDPIFLDCMTMIGKNLQKLLFFGTYEYPDLYSPVAISDIYHQALETQFWRPSIANFITSLRLYRVGNVPVSFITSCRQLTDLDLSYTTLKSPDALELPILFRPKLKKYAFTKSSKATEILLQESTASSNGCVDLEGLEVLTCSPKEDFYEDIPCIERILSLTVNSLTGIVLSDGSGQFSSNFLFSS</sequence>
<evidence type="ECO:0000313" key="2">
    <source>
        <dbReference type="Proteomes" id="UP000027222"/>
    </source>
</evidence>
<keyword evidence="2" id="KW-1185">Reference proteome</keyword>
<dbReference type="HOGENOM" id="CLU_930794_0_0_1"/>
<gene>
    <name evidence="1" type="ORF">GALMADRAFT_453378</name>
</gene>
<evidence type="ECO:0008006" key="3">
    <source>
        <dbReference type="Google" id="ProtNLM"/>
    </source>
</evidence>
<proteinExistence type="predicted"/>